<name>A0A9N9WQA1_9DIPT</name>
<keyword evidence="1 3" id="KW-0245">EGF-like domain</keyword>
<feature type="chain" id="PRO_5040268947" description="EGF-like domain-containing protein" evidence="5">
    <location>
        <begin position="21"/>
        <end position="382"/>
    </location>
</feature>
<evidence type="ECO:0000259" key="6">
    <source>
        <dbReference type="PROSITE" id="PS50026"/>
    </source>
</evidence>
<dbReference type="SUPFAM" id="SSF57184">
    <property type="entry name" value="Growth factor receptor domain"/>
    <property type="match status" value="1"/>
</dbReference>
<dbReference type="PROSITE" id="PS01187">
    <property type="entry name" value="EGF_CA"/>
    <property type="match status" value="1"/>
</dbReference>
<keyword evidence="4" id="KW-0472">Membrane</keyword>
<dbReference type="PROSITE" id="PS00022">
    <property type="entry name" value="EGF_1"/>
    <property type="match status" value="1"/>
</dbReference>
<evidence type="ECO:0000313" key="7">
    <source>
        <dbReference type="EMBL" id="CAG9800857.1"/>
    </source>
</evidence>
<reference evidence="7" key="2">
    <citation type="submission" date="2022-10" db="EMBL/GenBank/DDBJ databases">
        <authorList>
            <consortium name="ENA_rothamsted_submissions"/>
            <consortium name="culmorum"/>
            <person name="King R."/>
        </authorList>
    </citation>
    <scope>NUCLEOTIDE SEQUENCE</scope>
</reference>
<accession>A0A9N9WQA1</accession>
<feature type="signal peptide" evidence="5">
    <location>
        <begin position="1"/>
        <end position="20"/>
    </location>
</feature>
<proteinExistence type="predicted"/>
<evidence type="ECO:0000256" key="5">
    <source>
        <dbReference type="SAM" id="SignalP"/>
    </source>
</evidence>
<reference evidence="7" key="1">
    <citation type="submission" date="2022-01" db="EMBL/GenBank/DDBJ databases">
        <authorList>
            <person name="King R."/>
        </authorList>
    </citation>
    <scope>NUCLEOTIDE SEQUENCE</scope>
</reference>
<feature type="disulfide bond" evidence="3">
    <location>
        <begin position="183"/>
        <end position="192"/>
    </location>
</feature>
<evidence type="ECO:0000256" key="2">
    <source>
        <dbReference type="ARBA" id="ARBA00023157"/>
    </source>
</evidence>
<dbReference type="InterPro" id="IPR009030">
    <property type="entry name" value="Growth_fac_rcpt_cys_sf"/>
</dbReference>
<feature type="domain" description="EGF-like" evidence="6">
    <location>
        <begin position="156"/>
        <end position="193"/>
    </location>
</feature>
<evidence type="ECO:0000313" key="8">
    <source>
        <dbReference type="Proteomes" id="UP001153620"/>
    </source>
</evidence>
<evidence type="ECO:0000256" key="1">
    <source>
        <dbReference type="ARBA" id="ARBA00022536"/>
    </source>
</evidence>
<keyword evidence="4" id="KW-0812">Transmembrane</keyword>
<dbReference type="Proteomes" id="UP001153620">
    <property type="component" value="Chromosome 1"/>
</dbReference>
<organism evidence="7 8">
    <name type="scientific">Chironomus riparius</name>
    <dbReference type="NCBI Taxonomy" id="315576"/>
    <lineage>
        <taxon>Eukaryota</taxon>
        <taxon>Metazoa</taxon>
        <taxon>Ecdysozoa</taxon>
        <taxon>Arthropoda</taxon>
        <taxon>Hexapoda</taxon>
        <taxon>Insecta</taxon>
        <taxon>Pterygota</taxon>
        <taxon>Neoptera</taxon>
        <taxon>Endopterygota</taxon>
        <taxon>Diptera</taxon>
        <taxon>Nematocera</taxon>
        <taxon>Chironomoidea</taxon>
        <taxon>Chironomidae</taxon>
        <taxon>Chironominae</taxon>
        <taxon>Chironomus</taxon>
    </lineage>
</organism>
<dbReference type="Gene3D" id="2.10.220.10">
    <property type="entry name" value="Hormone Receptor, Insulin-like Growth Factor Receptor 1, Chain A, domain 2"/>
    <property type="match status" value="1"/>
</dbReference>
<dbReference type="CDD" id="cd00064">
    <property type="entry name" value="FU"/>
    <property type="match status" value="1"/>
</dbReference>
<dbReference type="GO" id="GO:0048513">
    <property type="term" value="P:animal organ development"/>
    <property type="evidence" value="ECO:0007669"/>
    <property type="project" value="UniProtKB-ARBA"/>
</dbReference>
<keyword evidence="4" id="KW-1133">Transmembrane helix</keyword>
<gene>
    <name evidence="7" type="ORF">CHIRRI_LOCUS3795</name>
</gene>
<dbReference type="EMBL" id="OU895877">
    <property type="protein sequence ID" value="CAG9800857.1"/>
    <property type="molecule type" value="Genomic_DNA"/>
</dbReference>
<evidence type="ECO:0000256" key="3">
    <source>
        <dbReference type="PROSITE-ProRule" id="PRU00076"/>
    </source>
</evidence>
<protein>
    <recommendedName>
        <fullName evidence="6">EGF-like domain-containing protein</fullName>
    </recommendedName>
</protein>
<dbReference type="GO" id="GO:0048731">
    <property type="term" value="P:system development"/>
    <property type="evidence" value="ECO:0007669"/>
    <property type="project" value="UniProtKB-ARBA"/>
</dbReference>
<dbReference type="AlphaFoldDB" id="A0A9N9WQA1"/>
<keyword evidence="2 3" id="KW-1015">Disulfide bond</keyword>
<dbReference type="OrthoDB" id="19903at2759"/>
<dbReference type="InterPro" id="IPR006212">
    <property type="entry name" value="Furin_repeat"/>
</dbReference>
<dbReference type="InterPro" id="IPR018097">
    <property type="entry name" value="EGF_Ca-bd_CS"/>
</dbReference>
<dbReference type="InterPro" id="IPR000742">
    <property type="entry name" value="EGF"/>
</dbReference>
<sequence>MHKIIILIQYLLLTTTLVTCDFQAPPLSNSFGTKDEKLKAEKQQKFPPCKSCTVFIESFKKGLEKTERGKHEGGDAHWEEKKLGSYKTSELRLVEIQEMLCTDIVRGEQQCHTIAEEHESEIEYWWKHQEEFPDFFKWFCIDTLKVCCPPNRFGKDCLECSDCSGNGVCKGNGTRKGNGKCKCDNGYDGVRCDACGSGYYESFKDETTLLCSECHIACESSCKGAGPRNCQKCKTGWFQKENEGCFDINECMEKSPCNTKSHFCVNNEGSYACLECDKSCSGCEGDGPDMCKECAYGYELRDGMCADLTSEKRDGYVTFTRYCLYLGLCITVCIIFQNSTWLAAIFGLIVGLYISLSEYWLKNNPTPKQPGQEILEAAMGMN</sequence>
<dbReference type="GO" id="GO:0005509">
    <property type="term" value="F:calcium ion binding"/>
    <property type="evidence" value="ECO:0007669"/>
    <property type="project" value="InterPro"/>
</dbReference>
<comment type="caution">
    <text evidence="3">Lacks conserved residue(s) required for the propagation of feature annotation.</text>
</comment>
<evidence type="ECO:0000256" key="4">
    <source>
        <dbReference type="SAM" id="Phobius"/>
    </source>
</evidence>
<dbReference type="InterPro" id="IPR002049">
    <property type="entry name" value="LE_dom"/>
</dbReference>
<dbReference type="PROSITE" id="PS50026">
    <property type="entry name" value="EGF_3"/>
    <property type="match status" value="1"/>
</dbReference>
<keyword evidence="5" id="KW-0732">Signal</keyword>
<feature type="transmembrane region" description="Helical" evidence="4">
    <location>
        <begin position="341"/>
        <end position="361"/>
    </location>
</feature>
<dbReference type="SMART" id="SM00261">
    <property type="entry name" value="FU"/>
    <property type="match status" value="2"/>
</dbReference>
<dbReference type="PROSITE" id="PS01248">
    <property type="entry name" value="EGF_LAM_1"/>
    <property type="match status" value="1"/>
</dbReference>
<keyword evidence="8" id="KW-1185">Reference proteome</keyword>